<keyword evidence="2" id="KW-0472">Membrane</keyword>
<proteinExistence type="predicted"/>
<dbReference type="RefSeq" id="WP_378302527.1">
    <property type="nucleotide sequence ID" value="NZ_JBHTJA010000058.1"/>
</dbReference>
<name>A0ABW3EVE5_9ACTN</name>
<dbReference type="EMBL" id="JBHTJA010000058">
    <property type="protein sequence ID" value="MFD0903575.1"/>
    <property type="molecule type" value="Genomic_DNA"/>
</dbReference>
<feature type="compositionally biased region" description="Polar residues" evidence="1">
    <location>
        <begin position="12"/>
        <end position="23"/>
    </location>
</feature>
<protein>
    <submittedName>
        <fullName evidence="3">DUF3105 domain-containing protein</fullName>
    </submittedName>
</protein>
<dbReference type="Proteomes" id="UP001596972">
    <property type="component" value="Unassembled WGS sequence"/>
</dbReference>
<comment type="caution">
    <text evidence="3">The sequence shown here is derived from an EMBL/GenBank/DDBJ whole genome shotgun (WGS) entry which is preliminary data.</text>
</comment>
<feature type="region of interest" description="Disordered" evidence="1">
    <location>
        <begin position="1"/>
        <end position="63"/>
    </location>
</feature>
<reference evidence="4" key="1">
    <citation type="journal article" date="2019" name="Int. J. Syst. Evol. Microbiol.">
        <title>The Global Catalogue of Microorganisms (GCM) 10K type strain sequencing project: providing services to taxonomists for standard genome sequencing and annotation.</title>
        <authorList>
            <consortium name="The Broad Institute Genomics Platform"/>
            <consortium name="The Broad Institute Genome Sequencing Center for Infectious Disease"/>
            <person name="Wu L."/>
            <person name="Ma J."/>
        </authorList>
    </citation>
    <scope>NUCLEOTIDE SEQUENCE [LARGE SCALE GENOMIC DNA]</scope>
    <source>
        <strain evidence="4">JCM 31202</strain>
    </source>
</reference>
<evidence type="ECO:0000313" key="3">
    <source>
        <dbReference type="EMBL" id="MFD0903575.1"/>
    </source>
</evidence>
<keyword evidence="2" id="KW-0812">Transmembrane</keyword>
<dbReference type="Pfam" id="PF11303">
    <property type="entry name" value="DUF3105"/>
    <property type="match status" value="1"/>
</dbReference>
<evidence type="ECO:0000256" key="1">
    <source>
        <dbReference type="SAM" id="MobiDB-lite"/>
    </source>
</evidence>
<gene>
    <name evidence="3" type="ORF">ACFQ11_24490</name>
</gene>
<evidence type="ECO:0000256" key="2">
    <source>
        <dbReference type="SAM" id="Phobius"/>
    </source>
</evidence>
<feature type="transmembrane region" description="Helical" evidence="2">
    <location>
        <begin position="70"/>
        <end position="94"/>
    </location>
</feature>
<dbReference type="InterPro" id="IPR021454">
    <property type="entry name" value="DUF3105"/>
</dbReference>
<evidence type="ECO:0000313" key="4">
    <source>
        <dbReference type="Proteomes" id="UP001596972"/>
    </source>
</evidence>
<keyword evidence="4" id="KW-1185">Reference proteome</keyword>
<feature type="compositionally biased region" description="Basic and acidic residues" evidence="1">
    <location>
        <begin position="31"/>
        <end position="46"/>
    </location>
</feature>
<sequence>MSKSARNKNARSKSAGNTAARNSTAKHKTTKHDNTKHDNTKHDTAKHNGARGRGTGNRNPRKNALTQRQVPWGGIAFFTVIGLVAVVAVSYAFLQSRSSSDGGASIAGVVTKDGLANGHTRASVDYEADPPMGGDHDPMWQNCDAVVYDRELRNENAVHSLEHGSVWITYRPGLPAEQVEALREKVESTSYTFMSPYPSQDSPITLTAWGNQLELQDAGDARLDAFIKAFVKGPQTPEPGAACTGAKATP</sequence>
<keyword evidence="2" id="KW-1133">Transmembrane helix</keyword>
<organism evidence="3 4">
    <name type="scientific">Actinomadura sediminis</name>
    <dbReference type="NCBI Taxonomy" id="1038904"/>
    <lineage>
        <taxon>Bacteria</taxon>
        <taxon>Bacillati</taxon>
        <taxon>Actinomycetota</taxon>
        <taxon>Actinomycetes</taxon>
        <taxon>Streptosporangiales</taxon>
        <taxon>Thermomonosporaceae</taxon>
        <taxon>Actinomadura</taxon>
    </lineage>
</organism>
<accession>A0ABW3EVE5</accession>
<feature type="compositionally biased region" description="Basic residues" evidence="1">
    <location>
        <begin position="1"/>
        <end position="11"/>
    </location>
</feature>